<dbReference type="PROSITE" id="PS50085">
    <property type="entry name" value="RAPGAP"/>
    <property type="match status" value="1"/>
</dbReference>
<dbReference type="InterPro" id="IPR027107">
    <property type="entry name" value="Tuberin/Ral-act_asu"/>
</dbReference>
<dbReference type="EMBL" id="ADBJ01000039">
    <property type="protein sequence ID" value="EFA77784.1"/>
    <property type="molecule type" value="Genomic_DNA"/>
</dbReference>
<gene>
    <name evidence="6" type="ORF">PPL_09282</name>
</gene>
<evidence type="ECO:0000259" key="5">
    <source>
        <dbReference type="PROSITE" id="PS50085"/>
    </source>
</evidence>
<keyword evidence="3" id="KW-0175">Coiled coil</keyword>
<dbReference type="GO" id="GO:0005634">
    <property type="term" value="C:nucleus"/>
    <property type="evidence" value="ECO:0007669"/>
    <property type="project" value="InterPro"/>
</dbReference>
<dbReference type="InterPro" id="IPR000331">
    <property type="entry name" value="Rap/Ran_GAP_dom"/>
</dbReference>
<dbReference type="Pfam" id="PF20412">
    <property type="entry name" value="RALGAPB_N"/>
    <property type="match status" value="1"/>
</dbReference>
<feature type="region of interest" description="Disordered" evidence="4">
    <location>
        <begin position="1572"/>
        <end position="1593"/>
    </location>
</feature>
<dbReference type="Pfam" id="PF02145">
    <property type="entry name" value="Rap_GAP"/>
    <property type="match status" value="1"/>
</dbReference>
<dbReference type="FunFam" id="3.40.50.11210:FF:000001">
    <property type="entry name" value="Ral GTPase-activating protein subunit alpha-1 isoform 1"/>
    <property type="match status" value="1"/>
</dbReference>
<dbReference type="PANTHER" id="PTHR10063">
    <property type="entry name" value="TUBERIN"/>
    <property type="match status" value="1"/>
</dbReference>
<dbReference type="RefSeq" id="XP_020429912.1">
    <property type="nucleotide sequence ID" value="XM_020580079.1"/>
</dbReference>
<dbReference type="PANTHER" id="PTHR10063:SF11">
    <property type="entry name" value="RHO GTPASE-ACTIVATING PROTEIN CG5521-RELATED"/>
    <property type="match status" value="1"/>
</dbReference>
<evidence type="ECO:0000256" key="2">
    <source>
        <dbReference type="ARBA" id="ARBA00022553"/>
    </source>
</evidence>
<protein>
    <submittedName>
        <fullName evidence="6">RapGAP/RanGAP domain-containing protein</fullName>
    </submittedName>
</protein>
<feature type="compositionally biased region" description="Low complexity" evidence="4">
    <location>
        <begin position="1575"/>
        <end position="1584"/>
    </location>
</feature>
<dbReference type="GO" id="GO:0005737">
    <property type="term" value="C:cytoplasm"/>
    <property type="evidence" value="ECO:0007669"/>
    <property type="project" value="TreeGrafter"/>
</dbReference>
<keyword evidence="1" id="KW-0343">GTPase activation</keyword>
<name>D3BL50_HETP5</name>
<dbReference type="STRING" id="670386.D3BL50"/>
<organism evidence="6 7">
    <name type="scientific">Heterostelium pallidum (strain ATCC 26659 / Pp 5 / PN500)</name>
    <name type="common">Cellular slime mold</name>
    <name type="synonym">Polysphondylium pallidum</name>
    <dbReference type="NCBI Taxonomy" id="670386"/>
    <lineage>
        <taxon>Eukaryota</taxon>
        <taxon>Amoebozoa</taxon>
        <taxon>Evosea</taxon>
        <taxon>Eumycetozoa</taxon>
        <taxon>Dictyostelia</taxon>
        <taxon>Acytosteliales</taxon>
        <taxon>Acytosteliaceae</taxon>
        <taxon>Heterostelium</taxon>
    </lineage>
</organism>
<evidence type="ECO:0000313" key="7">
    <source>
        <dbReference type="Proteomes" id="UP000001396"/>
    </source>
</evidence>
<proteinExistence type="predicted"/>
<evidence type="ECO:0000256" key="4">
    <source>
        <dbReference type="SAM" id="MobiDB-lite"/>
    </source>
</evidence>
<dbReference type="InterPro" id="IPR016024">
    <property type="entry name" value="ARM-type_fold"/>
</dbReference>
<dbReference type="Gene3D" id="3.40.50.11210">
    <property type="entry name" value="Rap/Ran-GAP"/>
    <property type="match status" value="1"/>
</dbReference>
<dbReference type="Proteomes" id="UP000001396">
    <property type="component" value="Unassembled WGS sequence"/>
</dbReference>
<feature type="region of interest" description="Disordered" evidence="4">
    <location>
        <begin position="1605"/>
        <end position="1624"/>
    </location>
</feature>
<comment type="caution">
    <text evidence="6">The sequence shown here is derived from an EMBL/GenBank/DDBJ whole genome shotgun (WGS) entry which is preliminary data.</text>
</comment>
<reference evidence="6 7" key="1">
    <citation type="journal article" date="2011" name="Genome Res.">
        <title>Phylogeny-wide analysis of social amoeba genomes highlights ancient origins for complex intercellular communication.</title>
        <authorList>
            <person name="Heidel A.J."/>
            <person name="Lawal H.M."/>
            <person name="Felder M."/>
            <person name="Schilde C."/>
            <person name="Helps N.R."/>
            <person name="Tunggal B."/>
            <person name="Rivero F."/>
            <person name="John U."/>
            <person name="Schleicher M."/>
            <person name="Eichinger L."/>
            <person name="Platzer M."/>
            <person name="Noegel A.A."/>
            <person name="Schaap P."/>
            <person name="Gloeckner G."/>
        </authorList>
    </citation>
    <scope>NUCLEOTIDE SEQUENCE [LARGE SCALE GENOMIC DNA]</scope>
    <source>
        <strain evidence="7">ATCC 26659 / Pp 5 / PN500</strain>
    </source>
</reference>
<feature type="compositionally biased region" description="Low complexity" evidence="4">
    <location>
        <begin position="325"/>
        <end position="334"/>
    </location>
</feature>
<dbReference type="SUPFAM" id="SSF111347">
    <property type="entry name" value="Rap/Ran-GAP"/>
    <property type="match status" value="1"/>
</dbReference>
<dbReference type="InterPro" id="IPR046859">
    <property type="entry name" value="RGPA/RALGAPB_N"/>
</dbReference>
<feature type="region of interest" description="Disordered" evidence="4">
    <location>
        <begin position="354"/>
        <end position="381"/>
    </location>
</feature>
<dbReference type="InParanoid" id="D3BL50"/>
<dbReference type="SUPFAM" id="SSF48371">
    <property type="entry name" value="ARM repeat"/>
    <property type="match status" value="1"/>
</dbReference>
<dbReference type="InterPro" id="IPR035974">
    <property type="entry name" value="Rap/Ran-GAP_sf"/>
</dbReference>
<sequence>MNTINTGSANLAFSNNNALNTNNISWLLSSQQSNAVEKTKEKEKAKKKLAQFLDQSVDNIKRFKGLMSYINNSDDQDIDKIFKDNSYQIYQILLSTFSTYELGTYKAGKHHYAEKEVYKVNELLKRVLIHLEGFVKKGWQVKSIVNILEKMLGVENIHTIRLASFSTLLFFLEVMEKPDRHKLELFSSIIDYQPFTPDYTYRIQFARRVFSGHESKRFIVIQATEPPSRDDSCRLFEQMFMHISSRLNNFSFWFELLKTHYLTVLYPSICKKLGVLPANDNTGFGSHCPHELQVIIINYICTWITSNPSIREFLLNNQPAPTPAPNTAQQQQPTTNGTITLSISNEQLASASASTTAASASTSPNNNNNNNTNTTNVTSQLTTSTPGVGRVAILLEIFKQSCKLPLKYVDIIKKSILTFQNLFFSPNAYEMESLCGEEYFSFQKFILNELMNVFETDAVGYEKERDTIGLMVIGVFKNLIDQYPSLRGQTREILLNATLQATTTLLRRSNPNKSVSSTLEQAMLSTTLFAWIKSKELSPEMWSRFNQHFEELYFRVEVIKQIKAKLLQITCILRDTIYPLSEKKLIKIDKDKKNAEKGGAPKSPDTLDPLPEIHIENALVQIGWDKDSLLTTWYNLLAMLNNLNQIKDPLIHELATDILIDIIDIVLAAEEIVEFQTTQKSSWKPLSLFNLFGKRLFETHDLDAKFTKSKVLAMSGLCRLVCRHHLQYPNDILAAFYHYIGLNLNGPVTPGTTDLGCTAILHSSPIFSLATPGSNILVTSYLQKIRAIFTALRQDQVNNAPPTDVRKKSLIIISSLIFYPNHFPVLILPGFKDASNKQLSKDLTMKELKRELVDILTMALKVEKLTENRLVCLWTLSTMIMEEFSNSTDFQQELVDEMLETLLQFTLHQEASISKTALDAIATISLIFNRLTKSVINTIIVSLCRSIHKGYQEIDIGSTTISETIVANHFYCLLDWVCLDNSIFDDPSYNEFRMVLFSAIELGLGQRGEMWSTTFEGSRLEDSRDHLKQISKSLTKKQVASISKSGSGSIKGKVEIDDDTLETFGVVAKPNPIRESAETLLSHCLNFVHNFPSKHGPEIITSMIDEYDDNPAGLADEEMPLFSVFNENALISVVEVPKPGAPDQGTVARLFIRDATGKYVWSIDHQYDPLASLSSTDDSLPKSLLSHYIDQKSTPIFVDNLSYQYENQMQPKPVEPAVVDDKLKNLLCTLSSSYPELLPSNGGTLDQPLSNLKPTLVQEFQRIQEEVATFVQQEKSYHSENYSKPVALSWDGAPPSKIPSVISQSRRLLMSYLGFLNISNAPYFKQLESSQKLGRALQQLDITPSREILKIGLIYAAEGQDDQRDVLHNNTNSSIFSEFVDGLGWPVDLQTHQGYLGGLDRKKTTGVTAPYFANTTVETIFHNISGMPTNKADLQQIHKKRHVGNDIVNIIWSEHIRDYSPTTITSQFNDAHIVIYPLPNGLFRVQIYRKESKVPLFGPLIHGMTVNKKLLSTLVRQTAINAYRYIRNSTPNYTRPYALRKLRIKEIVDRYNSDRNYVDFVHSVVSGYTPLAPPTSSTQSVSTSNENNPNNFAQKLTNPVIERESNQIRSNQAKERTSPNKIYKSTAPAKKPCFSYLFDI</sequence>
<dbReference type="OMA" id="RHHPQYP"/>
<accession>D3BL50</accession>
<keyword evidence="7" id="KW-1185">Reference proteome</keyword>
<dbReference type="GO" id="GO:0051056">
    <property type="term" value="P:regulation of small GTPase mediated signal transduction"/>
    <property type="evidence" value="ECO:0007669"/>
    <property type="project" value="InterPro"/>
</dbReference>
<feature type="region of interest" description="Disordered" evidence="4">
    <location>
        <begin position="315"/>
        <end position="334"/>
    </location>
</feature>
<evidence type="ECO:0000256" key="1">
    <source>
        <dbReference type="ARBA" id="ARBA00022468"/>
    </source>
</evidence>
<keyword evidence="2" id="KW-0597">Phosphoprotein</keyword>
<feature type="domain" description="Rap-GAP" evidence="5">
    <location>
        <begin position="1337"/>
        <end position="1547"/>
    </location>
</feature>
<evidence type="ECO:0000256" key="3">
    <source>
        <dbReference type="SAM" id="Coils"/>
    </source>
</evidence>
<evidence type="ECO:0000313" key="6">
    <source>
        <dbReference type="EMBL" id="EFA77784.1"/>
    </source>
</evidence>
<feature type="compositionally biased region" description="Basic and acidic residues" evidence="4">
    <location>
        <begin position="1605"/>
        <end position="1618"/>
    </location>
</feature>
<dbReference type="GO" id="GO:0005096">
    <property type="term" value="F:GTPase activator activity"/>
    <property type="evidence" value="ECO:0007669"/>
    <property type="project" value="UniProtKB-KW"/>
</dbReference>
<feature type="coiled-coil region" evidence="3">
    <location>
        <begin position="28"/>
        <end position="55"/>
    </location>
</feature>
<dbReference type="GeneID" id="31364757"/>
<dbReference type="FunCoup" id="D3BL50">
    <property type="interactions" value="145"/>
</dbReference>